<keyword evidence="2" id="KW-1185">Reference proteome</keyword>
<dbReference type="SFLD" id="SFLDG01129">
    <property type="entry name" value="C1.5:_HAD__Beta-PGM__Phosphata"/>
    <property type="match status" value="1"/>
</dbReference>
<reference evidence="1" key="1">
    <citation type="journal article" date="2020" name="BMC Genomics">
        <title>Correction to: Identification and distribution of gene clusters required for synthesis of sphingolipid metabolism inhibitors in diverse species of the filamentous fungus Fusarium.</title>
        <authorList>
            <person name="Kim H.S."/>
            <person name="Lohmar J.M."/>
            <person name="Busman M."/>
            <person name="Brown D.W."/>
            <person name="Naumann T.A."/>
            <person name="Divon H.H."/>
            <person name="Lysoe E."/>
            <person name="Uhlig S."/>
            <person name="Proctor R.H."/>
        </authorList>
    </citation>
    <scope>NUCLEOTIDE SEQUENCE</scope>
    <source>
        <strain evidence="1">NRRL 20472</strain>
    </source>
</reference>
<dbReference type="Gene3D" id="1.10.150.240">
    <property type="entry name" value="Putative phosphatase, domain 2"/>
    <property type="match status" value="1"/>
</dbReference>
<dbReference type="InterPro" id="IPR006439">
    <property type="entry name" value="HAD-SF_hydro_IA"/>
</dbReference>
<organism evidence="1 2">
    <name type="scientific">Fusarium sarcochroum</name>
    <dbReference type="NCBI Taxonomy" id="1208366"/>
    <lineage>
        <taxon>Eukaryota</taxon>
        <taxon>Fungi</taxon>
        <taxon>Dikarya</taxon>
        <taxon>Ascomycota</taxon>
        <taxon>Pezizomycotina</taxon>
        <taxon>Sordariomycetes</taxon>
        <taxon>Hypocreomycetidae</taxon>
        <taxon>Hypocreales</taxon>
        <taxon>Nectriaceae</taxon>
        <taxon>Fusarium</taxon>
        <taxon>Fusarium lateritium species complex</taxon>
    </lineage>
</organism>
<dbReference type="PANTHER" id="PTHR43611">
    <property type="entry name" value="ALPHA-D-GLUCOSE 1-PHOSPHATE PHOSPHATASE"/>
    <property type="match status" value="1"/>
</dbReference>
<proteinExistence type="predicted"/>
<comment type="caution">
    <text evidence="1">The sequence shown here is derived from an EMBL/GenBank/DDBJ whole genome shotgun (WGS) entry which is preliminary data.</text>
</comment>
<dbReference type="OrthoDB" id="2012566at2759"/>
<dbReference type="InterPro" id="IPR023214">
    <property type="entry name" value="HAD_sf"/>
</dbReference>
<dbReference type="Gene3D" id="3.40.50.1000">
    <property type="entry name" value="HAD superfamily/HAD-like"/>
    <property type="match status" value="1"/>
</dbReference>
<evidence type="ECO:0000313" key="2">
    <source>
        <dbReference type="Proteomes" id="UP000622797"/>
    </source>
</evidence>
<dbReference type="InterPro" id="IPR023198">
    <property type="entry name" value="PGP-like_dom2"/>
</dbReference>
<dbReference type="SFLD" id="SFLDS00003">
    <property type="entry name" value="Haloacid_Dehalogenase"/>
    <property type="match status" value="1"/>
</dbReference>
<dbReference type="SUPFAM" id="SSF56784">
    <property type="entry name" value="HAD-like"/>
    <property type="match status" value="1"/>
</dbReference>
<evidence type="ECO:0000313" key="1">
    <source>
        <dbReference type="EMBL" id="KAF4969144.1"/>
    </source>
</evidence>
<dbReference type="Proteomes" id="UP000622797">
    <property type="component" value="Unassembled WGS sequence"/>
</dbReference>
<reference evidence="1" key="2">
    <citation type="submission" date="2020-05" db="EMBL/GenBank/DDBJ databases">
        <authorList>
            <person name="Kim H.-S."/>
            <person name="Proctor R.H."/>
            <person name="Brown D.W."/>
        </authorList>
    </citation>
    <scope>NUCLEOTIDE SEQUENCE</scope>
    <source>
        <strain evidence="1">NRRL 20472</strain>
    </source>
</reference>
<accession>A0A8H4U453</accession>
<gene>
    <name evidence="1" type="ORF">FSARC_3581</name>
</gene>
<dbReference type="AlphaFoldDB" id="A0A8H4U453"/>
<dbReference type="NCBIfam" id="TIGR01509">
    <property type="entry name" value="HAD-SF-IA-v3"/>
    <property type="match status" value="1"/>
</dbReference>
<name>A0A8H4U453_9HYPO</name>
<sequence length="468" mass="52642">MEHHDYTTLILDLGGVLATYTAGNNAGLSASQVKAALDSPAWHDYERGKISKDDCCKKITQTFNLDLESWTQVLEQMSHGLQPNAALISAIREIKKTYPELKVYCLSNIPGPELDLFREEINSWNILDQFFASSAVKQRKPDVAIYTDFLQTTQVSASSCIFVDDRIESVATAQAMGFTGILFKTTQSLITTVYNLLGDPIIRAKAYLEQNAKDLFCTTSTGHQQPDNYSQLIILQNTGNRDLVVLEQKGSTWNYFIGDPMFAGTTYPNDSDTTSLAMSVLEDVSVEDKLQARGEILLNLNPDGLPYCWLSKTRPRLDHCIYANVFRFFYINEWDAQLPGVYNHLCCLLKTKAYLHGSRYYARPDWFLYILSDLCARRSSDPKLEGMRDLLVKSVRDRVRLCRDIFSAVLRVLSAQSLGLQNKRDLETVLEGQQLDGGWELAWLWGYGSKPLKVGSRGVVTAMATNAI</sequence>
<protein>
    <submittedName>
        <fullName evidence="1">Uncharacterized protein</fullName>
    </submittedName>
</protein>
<dbReference type="InterPro" id="IPR036412">
    <property type="entry name" value="HAD-like_sf"/>
</dbReference>
<dbReference type="EMBL" id="JABEXW010000172">
    <property type="protein sequence ID" value="KAF4969144.1"/>
    <property type="molecule type" value="Genomic_DNA"/>
</dbReference>
<dbReference type="PANTHER" id="PTHR43611:SF3">
    <property type="entry name" value="FLAVIN MONONUCLEOTIDE HYDROLASE 1, CHLOROPLATIC"/>
    <property type="match status" value="1"/>
</dbReference>
<dbReference type="GO" id="GO:0016791">
    <property type="term" value="F:phosphatase activity"/>
    <property type="evidence" value="ECO:0007669"/>
    <property type="project" value="UniProtKB-ARBA"/>
</dbReference>